<reference evidence="1" key="1">
    <citation type="submission" date="2021-01" db="EMBL/GenBank/DDBJ databases">
        <title>Paracoccus amoyensis sp. nov., isolated from the surface seawater along the coast of Xiamen Island, China.</title>
        <authorList>
            <person name="Lyu L."/>
        </authorList>
    </citation>
    <scope>NUCLEOTIDE SEQUENCE</scope>
    <source>
        <strain evidence="1">MJ17</strain>
    </source>
</reference>
<dbReference type="PANTHER" id="PTHR43481:SF4">
    <property type="entry name" value="GLYCEROL-1-PHOSPHATE PHOSPHOHYDROLASE 1-RELATED"/>
    <property type="match status" value="1"/>
</dbReference>
<accession>A0A934VVC3</accession>
<dbReference type="InterPro" id="IPR006439">
    <property type="entry name" value="HAD-SF_hydro_IA"/>
</dbReference>
<dbReference type="AlphaFoldDB" id="A0A934VVC3"/>
<keyword evidence="2" id="KW-1185">Reference proteome</keyword>
<dbReference type="Proteomes" id="UP000640485">
    <property type="component" value="Unassembled WGS sequence"/>
</dbReference>
<dbReference type="PANTHER" id="PTHR43481">
    <property type="entry name" value="FRUCTOSE-1-PHOSPHATE PHOSPHATASE"/>
    <property type="match status" value="1"/>
</dbReference>
<dbReference type="Gene3D" id="1.10.150.240">
    <property type="entry name" value="Putative phosphatase, domain 2"/>
    <property type="match status" value="1"/>
</dbReference>
<dbReference type="SFLD" id="SFLDG01129">
    <property type="entry name" value="C1.5:_HAD__Beta-PGM__Phosphata"/>
    <property type="match status" value="1"/>
</dbReference>
<dbReference type="InterPro" id="IPR023198">
    <property type="entry name" value="PGP-like_dom2"/>
</dbReference>
<sequence>MTPMPKALIFDCDGTLALTGDMHFAAFAAAFAAQGGVLDNDWYHARGGLARQQLVEQWMEATGQVVELQRVVDDSIALAQTMTDSASPNPPVAELAEIWGKRPSAVASNGEAPVVLATLRSCGLDHLFDTVVTLSDSGVPKPDPTMFLMAAQRLGTAPADCLVLEDSEQGLEAARCAAMPALDVRLPETLTIIAGMTAELRQALLVPAETPKS</sequence>
<dbReference type="InterPro" id="IPR036412">
    <property type="entry name" value="HAD-like_sf"/>
</dbReference>
<gene>
    <name evidence="1" type="ORF">JJJ17_12660</name>
</gene>
<dbReference type="CDD" id="cd07505">
    <property type="entry name" value="HAD_BPGM-like"/>
    <property type="match status" value="1"/>
</dbReference>
<name>A0A934VVC3_9RHOB</name>
<dbReference type="InterPro" id="IPR051806">
    <property type="entry name" value="HAD-like_SPP"/>
</dbReference>
<dbReference type="Gene3D" id="3.40.50.1000">
    <property type="entry name" value="HAD superfamily/HAD-like"/>
    <property type="match status" value="1"/>
</dbReference>
<comment type="caution">
    <text evidence="1">The sequence shown here is derived from an EMBL/GenBank/DDBJ whole genome shotgun (WGS) entry which is preliminary data.</text>
</comment>
<proteinExistence type="predicted"/>
<evidence type="ECO:0000313" key="2">
    <source>
        <dbReference type="Proteomes" id="UP000640485"/>
    </source>
</evidence>
<dbReference type="PRINTS" id="PR00413">
    <property type="entry name" value="HADHALOGNASE"/>
</dbReference>
<dbReference type="NCBIfam" id="TIGR01509">
    <property type="entry name" value="HAD-SF-IA-v3"/>
    <property type="match status" value="1"/>
</dbReference>
<dbReference type="RefSeq" id="WP_200687019.1">
    <property type="nucleotide sequence ID" value="NZ_JAEPRQ010000004.1"/>
</dbReference>
<protein>
    <submittedName>
        <fullName evidence="1">HAD family phosphatase</fullName>
    </submittedName>
</protein>
<dbReference type="SFLD" id="SFLDS00003">
    <property type="entry name" value="Haloacid_Dehalogenase"/>
    <property type="match status" value="1"/>
</dbReference>
<dbReference type="GO" id="GO:0050308">
    <property type="term" value="F:sugar-phosphatase activity"/>
    <property type="evidence" value="ECO:0007669"/>
    <property type="project" value="TreeGrafter"/>
</dbReference>
<dbReference type="Pfam" id="PF00702">
    <property type="entry name" value="Hydrolase"/>
    <property type="match status" value="1"/>
</dbReference>
<dbReference type="InterPro" id="IPR023214">
    <property type="entry name" value="HAD_sf"/>
</dbReference>
<dbReference type="SUPFAM" id="SSF56784">
    <property type="entry name" value="HAD-like"/>
    <property type="match status" value="1"/>
</dbReference>
<evidence type="ECO:0000313" key="1">
    <source>
        <dbReference type="EMBL" id="MBK4216781.1"/>
    </source>
</evidence>
<organism evidence="1 2">
    <name type="scientific">Paracoccus caeni</name>
    <dbReference type="NCBI Taxonomy" id="657651"/>
    <lineage>
        <taxon>Bacteria</taxon>
        <taxon>Pseudomonadati</taxon>
        <taxon>Pseudomonadota</taxon>
        <taxon>Alphaproteobacteria</taxon>
        <taxon>Rhodobacterales</taxon>
        <taxon>Paracoccaceae</taxon>
        <taxon>Paracoccus</taxon>
    </lineage>
</organism>
<dbReference type="EMBL" id="JAEPRQ010000004">
    <property type="protein sequence ID" value="MBK4216781.1"/>
    <property type="molecule type" value="Genomic_DNA"/>
</dbReference>